<protein>
    <submittedName>
        <fullName evidence="6">LysR family transcriptional regulator</fullName>
    </submittedName>
</protein>
<dbReference type="AlphaFoldDB" id="A0A4Q7NSH2"/>
<dbReference type="InterPro" id="IPR000847">
    <property type="entry name" value="LysR_HTH_N"/>
</dbReference>
<dbReference type="InterPro" id="IPR036388">
    <property type="entry name" value="WH-like_DNA-bd_sf"/>
</dbReference>
<dbReference type="EMBL" id="SGXD01000002">
    <property type="protein sequence ID" value="RZS90047.1"/>
    <property type="molecule type" value="Genomic_DNA"/>
</dbReference>
<dbReference type="SUPFAM" id="SSF53850">
    <property type="entry name" value="Periplasmic binding protein-like II"/>
    <property type="match status" value="1"/>
</dbReference>
<dbReference type="SUPFAM" id="SSF46785">
    <property type="entry name" value="Winged helix' DNA-binding domain"/>
    <property type="match status" value="1"/>
</dbReference>
<dbReference type="InterPro" id="IPR050950">
    <property type="entry name" value="HTH-type_LysR_regulators"/>
</dbReference>
<keyword evidence="4" id="KW-0804">Transcription</keyword>
<dbReference type="GO" id="GO:0003677">
    <property type="term" value="F:DNA binding"/>
    <property type="evidence" value="ECO:0007669"/>
    <property type="project" value="UniProtKB-KW"/>
</dbReference>
<evidence type="ECO:0000256" key="2">
    <source>
        <dbReference type="ARBA" id="ARBA00023015"/>
    </source>
</evidence>
<dbReference type="Pfam" id="PF03466">
    <property type="entry name" value="LysR_substrate"/>
    <property type="match status" value="1"/>
</dbReference>
<dbReference type="FunFam" id="1.10.10.10:FF:000001">
    <property type="entry name" value="LysR family transcriptional regulator"/>
    <property type="match status" value="1"/>
</dbReference>
<sequence length="306" mass="32120">MERRQLEYVVAVADDASFTRAARRLHVAQPGISAQVALLEKELGERIFDRDARGVALTPVGELVVERARGVLQAFDDVRTAGAEARGLVRGAVTIGTVRGVPLGSLAASIAAFRSRHPGIDVRLVEDESAPLLAGLADGGVDLALVALAGDPPAAVVVRTQLDDRLAVAVPPDDPWARRRRVRLEELAERSLVGFPPGAGARDALDAAAGRAGVRLRVAFEAGTVASVVELARAGLGPAVVPETVVRTPLGEGLHGLSLAPAVRSRLALAWRDPRRRTPSPAARALLAAVLRPAAAHGERDRRPAQ</sequence>
<evidence type="ECO:0000256" key="1">
    <source>
        <dbReference type="ARBA" id="ARBA00009437"/>
    </source>
</evidence>
<keyword evidence="2" id="KW-0805">Transcription regulation</keyword>
<dbReference type="PROSITE" id="PS50931">
    <property type="entry name" value="HTH_LYSR"/>
    <property type="match status" value="1"/>
</dbReference>
<dbReference type="GO" id="GO:0003700">
    <property type="term" value="F:DNA-binding transcription factor activity"/>
    <property type="evidence" value="ECO:0007669"/>
    <property type="project" value="InterPro"/>
</dbReference>
<evidence type="ECO:0000256" key="3">
    <source>
        <dbReference type="ARBA" id="ARBA00023125"/>
    </source>
</evidence>
<dbReference type="GO" id="GO:0005829">
    <property type="term" value="C:cytosol"/>
    <property type="evidence" value="ECO:0007669"/>
    <property type="project" value="TreeGrafter"/>
</dbReference>
<keyword evidence="7" id="KW-1185">Reference proteome</keyword>
<feature type="domain" description="HTH lysR-type" evidence="5">
    <location>
        <begin position="1"/>
        <end position="58"/>
    </location>
</feature>
<dbReference type="Proteomes" id="UP000293638">
    <property type="component" value="Unassembled WGS sequence"/>
</dbReference>
<evidence type="ECO:0000256" key="4">
    <source>
        <dbReference type="ARBA" id="ARBA00023163"/>
    </source>
</evidence>
<dbReference type="PRINTS" id="PR00039">
    <property type="entry name" value="HTHLYSR"/>
</dbReference>
<dbReference type="Gene3D" id="1.10.10.10">
    <property type="entry name" value="Winged helix-like DNA-binding domain superfamily/Winged helix DNA-binding domain"/>
    <property type="match status" value="1"/>
</dbReference>
<proteinExistence type="inferred from homology"/>
<organism evidence="6 7">
    <name type="scientific">Motilibacter rhizosphaerae</name>
    <dbReference type="NCBI Taxonomy" id="598652"/>
    <lineage>
        <taxon>Bacteria</taxon>
        <taxon>Bacillati</taxon>
        <taxon>Actinomycetota</taxon>
        <taxon>Actinomycetes</taxon>
        <taxon>Motilibacterales</taxon>
        <taxon>Motilibacteraceae</taxon>
        <taxon>Motilibacter</taxon>
    </lineage>
</organism>
<name>A0A4Q7NSH2_9ACTN</name>
<reference evidence="6 7" key="1">
    <citation type="submission" date="2019-02" db="EMBL/GenBank/DDBJ databases">
        <title>Genomic Encyclopedia of Type Strains, Phase IV (KMG-IV): sequencing the most valuable type-strain genomes for metagenomic binning, comparative biology and taxonomic classification.</title>
        <authorList>
            <person name="Goeker M."/>
        </authorList>
    </citation>
    <scope>NUCLEOTIDE SEQUENCE [LARGE SCALE GENOMIC DNA]</scope>
    <source>
        <strain evidence="6 7">DSM 45622</strain>
    </source>
</reference>
<dbReference type="PANTHER" id="PTHR30419">
    <property type="entry name" value="HTH-TYPE TRANSCRIPTIONAL REGULATOR YBHD"/>
    <property type="match status" value="1"/>
</dbReference>
<accession>A0A4Q7NSH2</accession>
<comment type="caution">
    <text evidence="6">The sequence shown here is derived from an EMBL/GenBank/DDBJ whole genome shotgun (WGS) entry which is preliminary data.</text>
</comment>
<dbReference type="InterPro" id="IPR036390">
    <property type="entry name" value="WH_DNA-bd_sf"/>
</dbReference>
<dbReference type="InterPro" id="IPR005119">
    <property type="entry name" value="LysR_subst-bd"/>
</dbReference>
<evidence type="ECO:0000313" key="6">
    <source>
        <dbReference type="EMBL" id="RZS90047.1"/>
    </source>
</evidence>
<evidence type="ECO:0000259" key="5">
    <source>
        <dbReference type="PROSITE" id="PS50931"/>
    </source>
</evidence>
<keyword evidence="3" id="KW-0238">DNA-binding</keyword>
<gene>
    <name evidence="6" type="ORF">EV189_1830</name>
</gene>
<comment type="similarity">
    <text evidence="1">Belongs to the LysR transcriptional regulatory family.</text>
</comment>
<dbReference type="OrthoDB" id="3181812at2"/>
<dbReference type="RefSeq" id="WP_130492564.1">
    <property type="nucleotide sequence ID" value="NZ_SGXD01000002.1"/>
</dbReference>
<dbReference type="Pfam" id="PF00126">
    <property type="entry name" value="HTH_1"/>
    <property type="match status" value="1"/>
</dbReference>
<evidence type="ECO:0000313" key="7">
    <source>
        <dbReference type="Proteomes" id="UP000293638"/>
    </source>
</evidence>
<dbReference type="Gene3D" id="3.40.190.290">
    <property type="match status" value="1"/>
</dbReference>